<protein>
    <recommendedName>
        <fullName evidence="5">DUF4190 domain-containing protein</fullName>
    </recommendedName>
</protein>
<accession>A0ABP7PQ30</accession>
<dbReference type="EMBL" id="BAAAZW010000011">
    <property type="protein sequence ID" value="GAA3969115.1"/>
    <property type="molecule type" value="Genomic_DNA"/>
</dbReference>
<feature type="region of interest" description="Disordered" evidence="1">
    <location>
        <begin position="1"/>
        <end position="33"/>
    </location>
</feature>
<evidence type="ECO:0000256" key="1">
    <source>
        <dbReference type="SAM" id="MobiDB-lite"/>
    </source>
</evidence>
<feature type="transmembrane region" description="Helical" evidence="2">
    <location>
        <begin position="119"/>
        <end position="143"/>
    </location>
</feature>
<feature type="transmembrane region" description="Helical" evidence="2">
    <location>
        <begin position="60"/>
        <end position="82"/>
    </location>
</feature>
<keyword evidence="4" id="KW-1185">Reference proteome</keyword>
<keyword evidence="2" id="KW-0812">Transmembrane</keyword>
<organism evidence="3 4">
    <name type="scientific">Gordonia caeni</name>
    <dbReference type="NCBI Taxonomy" id="1007097"/>
    <lineage>
        <taxon>Bacteria</taxon>
        <taxon>Bacillati</taxon>
        <taxon>Actinomycetota</taxon>
        <taxon>Actinomycetes</taxon>
        <taxon>Mycobacteriales</taxon>
        <taxon>Gordoniaceae</taxon>
        <taxon>Gordonia</taxon>
    </lineage>
</organism>
<dbReference type="Proteomes" id="UP001418444">
    <property type="component" value="Unassembled WGS sequence"/>
</dbReference>
<reference evidence="4" key="1">
    <citation type="journal article" date="2019" name="Int. J. Syst. Evol. Microbiol.">
        <title>The Global Catalogue of Microorganisms (GCM) 10K type strain sequencing project: providing services to taxonomists for standard genome sequencing and annotation.</title>
        <authorList>
            <consortium name="The Broad Institute Genomics Platform"/>
            <consortium name="The Broad Institute Genome Sequencing Center for Infectious Disease"/>
            <person name="Wu L."/>
            <person name="Ma J."/>
        </authorList>
    </citation>
    <scope>NUCLEOTIDE SEQUENCE [LARGE SCALE GENOMIC DNA]</scope>
    <source>
        <strain evidence="4">JCM 16923</strain>
    </source>
</reference>
<evidence type="ECO:0008006" key="5">
    <source>
        <dbReference type="Google" id="ProtNLM"/>
    </source>
</evidence>
<gene>
    <name evidence="3" type="ORF">GCM10022231_32830</name>
</gene>
<name>A0ABP7PQ30_9ACTN</name>
<sequence>MSSPFDNPFGASPTPPQLPHDPRLPAPQSHSPYPRAASPLAPIPQSYLPHQQPKPVMPPVVIAVVTFGFFCGLLLLAASLFATRESGAVLMWILTAVTLAASIALIVRPGKESRLAMSILAGLWCLTLVLAVFGIAVILALWLPESSKRYFAACEQRLSTKA</sequence>
<keyword evidence="2" id="KW-1133">Transmembrane helix</keyword>
<dbReference type="RefSeq" id="WP_344785592.1">
    <property type="nucleotide sequence ID" value="NZ_BAAAZW010000011.1"/>
</dbReference>
<proteinExistence type="predicted"/>
<comment type="caution">
    <text evidence="3">The sequence shown here is derived from an EMBL/GenBank/DDBJ whole genome shotgun (WGS) entry which is preliminary data.</text>
</comment>
<evidence type="ECO:0000313" key="4">
    <source>
        <dbReference type="Proteomes" id="UP001418444"/>
    </source>
</evidence>
<keyword evidence="2" id="KW-0472">Membrane</keyword>
<feature type="transmembrane region" description="Helical" evidence="2">
    <location>
        <begin position="88"/>
        <end position="107"/>
    </location>
</feature>
<evidence type="ECO:0000256" key="2">
    <source>
        <dbReference type="SAM" id="Phobius"/>
    </source>
</evidence>
<evidence type="ECO:0000313" key="3">
    <source>
        <dbReference type="EMBL" id="GAA3969115.1"/>
    </source>
</evidence>